<evidence type="ECO:0000313" key="1">
    <source>
        <dbReference type="EMBL" id="GER39394.1"/>
    </source>
</evidence>
<name>A0A5A7Q2Y8_STRAF</name>
<gene>
    <name evidence="1" type="ORF">STAS_16006</name>
</gene>
<accession>A0A5A7Q2Y8</accession>
<keyword evidence="2" id="KW-1185">Reference proteome</keyword>
<reference evidence="2" key="1">
    <citation type="journal article" date="2019" name="Curr. Biol.">
        <title>Genome Sequence of Striga asiatica Provides Insight into the Evolution of Plant Parasitism.</title>
        <authorList>
            <person name="Yoshida S."/>
            <person name="Kim S."/>
            <person name="Wafula E.K."/>
            <person name="Tanskanen J."/>
            <person name="Kim Y.M."/>
            <person name="Honaas L."/>
            <person name="Yang Z."/>
            <person name="Spallek T."/>
            <person name="Conn C.E."/>
            <person name="Ichihashi Y."/>
            <person name="Cheong K."/>
            <person name="Cui S."/>
            <person name="Der J.P."/>
            <person name="Gundlach H."/>
            <person name="Jiao Y."/>
            <person name="Hori C."/>
            <person name="Ishida J.K."/>
            <person name="Kasahara H."/>
            <person name="Kiba T."/>
            <person name="Kim M.S."/>
            <person name="Koo N."/>
            <person name="Laohavisit A."/>
            <person name="Lee Y.H."/>
            <person name="Lumba S."/>
            <person name="McCourt P."/>
            <person name="Mortimer J.C."/>
            <person name="Mutuku J.M."/>
            <person name="Nomura T."/>
            <person name="Sasaki-Sekimoto Y."/>
            <person name="Seto Y."/>
            <person name="Wang Y."/>
            <person name="Wakatake T."/>
            <person name="Sakakibara H."/>
            <person name="Demura T."/>
            <person name="Yamaguchi S."/>
            <person name="Yoneyama K."/>
            <person name="Manabe R.I."/>
            <person name="Nelson D.C."/>
            <person name="Schulman A.H."/>
            <person name="Timko M.P."/>
            <person name="dePamphilis C.W."/>
            <person name="Choi D."/>
            <person name="Shirasu K."/>
        </authorList>
    </citation>
    <scope>NUCLEOTIDE SEQUENCE [LARGE SCALE GENOMIC DNA]</scope>
    <source>
        <strain evidence="2">cv. UVA1</strain>
    </source>
</reference>
<dbReference type="EMBL" id="BKCP01005628">
    <property type="protein sequence ID" value="GER39394.1"/>
    <property type="molecule type" value="Genomic_DNA"/>
</dbReference>
<organism evidence="1 2">
    <name type="scientific">Striga asiatica</name>
    <name type="common">Asiatic witchweed</name>
    <name type="synonym">Buchnera asiatica</name>
    <dbReference type="NCBI Taxonomy" id="4170"/>
    <lineage>
        <taxon>Eukaryota</taxon>
        <taxon>Viridiplantae</taxon>
        <taxon>Streptophyta</taxon>
        <taxon>Embryophyta</taxon>
        <taxon>Tracheophyta</taxon>
        <taxon>Spermatophyta</taxon>
        <taxon>Magnoliopsida</taxon>
        <taxon>eudicotyledons</taxon>
        <taxon>Gunneridae</taxon>
        <taxon>Pentapetalae</taxon>
        <taxon>asterids</taxon>
        <taxon>lamiids</taxon>
        <taxon>Lamiales</taxon>
        <taxon>Orobanchaceae</taxon>
        <taxon>Buchnereae</taxon>
        <taxon>Striga</taxon>
    </lineage>
</organism>
<protein>
    <submittedName>
        <fullName evidence="1">Chromosomal replication initiator protein DnaA</fullName>
    </submittedName>
</protein>
<comment type="caution">
    <text evidence="1">The sequence shown here is derived from an EMBL/GenBank/DDBJ whole genome shotgun (WGS) entry which is preliminary data.</text>
</comment>
<dbReference type="AlphaFoldDB" id="A0A5A7Q2Y8"/>
<dbReference type="Proteomes" id="UP000325081">
    <property type="component" value="Unassembled WGS sequence"/>
</dbReference>
<evidence type="ECO:0000313" key="2">
    <source>
        <dbReference type="Proteomes" id="UP000325081"/>
    </source>
</evidence>
<dbReference type="OrthoDB" id="967349at2759"/>
<proteinExistence type="predicted"/>
<sequence length="174" mass="20731">MAAENIKTEYYLWFDRNSLIDYVVTVVEENAVERPLRYRFTLEIKKAYIERAYLPIPIQFWHSHVVNEFEDLSRCLLISEDIPYEVEFVAWHGKVLMQNMQARDFVDFTGIFEDWLLTKRMMHESLSCYGCPKMWLGKEGLFWRPGLMDVFSAVSSNIHLPILVLDHRLQLLLH</sequence>